<dbReference type="EMBL" id="CP000481">
    <property type="protein sequence ID" value="ABK53741.1"/>
    <property type="molecule type" value="Genomic_DNA"/>
</dbReference>
<evidence type="ECO:0000256" key="1">
    <source>
        <dbReference type="ARBA" id="ARBA00023002"/>
    </source>
</evidence>
<dbReference type="InterPro" id="IPR052019">
    <property type="entry name" value="F420H2_bilvrd_red/Heme_oxyg"/>
</dbReference>
<dbReference type="STRING" id="351607.Acel_1969"/>
<evidence type="ECO:0000313" key="3">
    <source>
        <dbReference type="EMBL" id="ABK53741.1"/>
    </source>
</evidence>
<evidence type="ECO:0000313" key="4">
    <source>
        <dbReference type="Proteomes" id="UP000008221"/>
    </source>
</evidence>
<proteinExistence type="predicted"/>
<dbReference type="KEGG" id="ace:Acel_1969"/>
<dbReference type="PANTHER" id="PTHR35176:SF2">
    <property type="entry name" value="F420H(2)-DEPENDENT REDUCTASE RV1155"/>
    <property type="match status" value="1"/>
</dbReference>
<dbReference type="HOGENOM" id="CLU_123922_0_1_11"/>
<dbReference type="SUPFAM" id="SSF50475">
    <property type="entry name" value="FMN-binding split barrel"/>
    <property type="match status" value="1"/>
</dbReference>
<dbReference type="InterPro" id="IPR012349">
    <property type="entry name" value="Split_barrel_FMN-bd"/>
</dbReference>
<protein>
    <submittedName>
        <fullName evidence="3">Pyridoxamine 5'-phosphate oxidase-related, FMN-binding protein</fullName>
    </submittedName>
</protein>
<reference evidence="3 4" key="1">
    <citation type="journal article" date="2009" name="Genome Res.">
        <title>Complete genome of the cellulolytic thermophile Acidothermus cellulolyticus 11B provides insights into its ecophysiological and evolutionary adaptations.</title>
        <authorList>
            <person name="Barabote R.D."/>
            <person name="Xie G."/>
            <person name="Leu D.H."/>
            <person name="Normand P."/>
            <person name="Necsulea A."/>
            <person name="Daubin V."/>
            <person name="Medigue C."/>
            <person name="Adney W.S."/>
            <person name="Xu X.C."/>
            <person name="Lapidus A."/>
            <person name="Parales R.E."/>
            <person name="Detter C."/>
            <person name="Pujic P."/>
            <person name="Bruce D."/>
            <person name="Lavire C."/>
            <person name="Challacombe J.F."/>
            <person name="Brettin T.S."/>
            <person name="Berry A.M."/>
        </authorList>
    </citation>
    <scope>NUCLEOTIDE SEQUENCE [LARGE SCALE GENOMIC DNA]</scope>
    <source>
        <strain evidence="4">ATCC 43068 / DSM 8971 / 11B</strain>
    </source>
</reference>
<dbReference type="Pfam" id="PF01243">
    <property type="entry name" value="PNPOx_N"/>
    <property type="match status" value="1"/>
</dbReference>
<dbReference type="Gene3D" id="2.30.110.10">
    <property type="entry name" value="Electron Transport, Fmn-binding Protein, Chain A"/>
    <property type="match status" value="1"/>
</dbReference>
<dbReference type="GO" id="GO:0005829">
    <property type="term" value="C:cytosol"/>
    <property type="evidence" value="ECO:0007669"/>
    <property type="project" value="TreeGrafter"/>
</dbReference>
<gene>
    <name evidence="3" type="ordered locus">Acel_1969</name>
</gene>
<dbReference type="PANTHER" id="PTHR35176">
    <property type="entry name" value="HEME OXYGENASE HI_0854-RELATED"/>
    <property type="match status" value="1"/>
</dbReference>
<sequence>MTTTRDEPHGKLPADHIAFLSGRRLGHLVTLRPNGWPHISNVLYHVDADQPIIRISVTDDRVKVRNLRQDPRAVLHVDGPDGWTWLAAEGIAELSPVAAQPDDPTVDELAEIYRSIRGEDHPDWSEFRTAMVAEKRLVLRIHIRRTYGLLRR</sequence>
<evidence type="ECO:0000259" key="2">
    <source>
        <dbReference type="Pfam" id="PF01243"/>
    </source>
</evidence>
<dbReference type="RefSeq" id="WP_011720804.1">
    <property type="nucleotide sequence ID" value="NC_008578.1"/>
</dbReference>
<accession>A0LWD1</accession>
<feature type="domain" description="Pyridoxamine 5'-phosphate oxidase N-terminal" evidence="2">
    <location>
        <begin position="16"/>
        <end position="147"/>
    </location>
</feature>
<dbReference type="AlphaFoldDB" id="A0LWD1"/>
<dbReference type="GO" id="GO:0016627">
    <property type="term" value="F:oxidoreductase activity, acting on the CH-CH group of donors"/>
    <property type="evidence" value="ECO:0007669"/>
    <property type="project" value="TreeGrafter"/>
</dbReference>
<dbReference type="GO" id="GO:0070967">
    <property type="term" value="F:coenzyme F420 binding"/>
    <property type="evidence" value="ECO:0007669"/>
    <property type="project" value="TreeGrafter"/>
</dbReference>
<dbReference type="eggNOG" id="COG0748">
    <property type="taxonomic scope" value="Bacteria"/>
</dbReference>
<dbReference type="InterPro" id="IPR019920">
    <property type="entry name" value="F420-binding_dom_put"/>
</dbReference>
<name>A0LWD1_ACIC1</name>
<keyword evidence="1" id="KW-0560">Oxidoreductase</keyword>
<dbReference type="InParanoid" id="A0LWD1"/>
<keyword evidence="4" id="KW-1185">Reference proteome</keyword>
<dbReference type="OrthoDB" id="1094370at2"/>
<dbReference type="Proteomes" id="UP000008221">
    <property type="component" value="Chromosome"/>
</dbReference>
<organism evidence="3 4">
    <name type="scientific">Acidothermus cellulolyticus (strain ATCC 43068 / DSM 8971 / 11B)</name>
    <dbReference type="NCBI Taxonomy" id="351607"/>
    <lineage>
        <taxon>Bacteria</taxon>
        <taxon>Bacillati</taxon>
        <taxon>Actinomycetota</taxon>
        <taxon>Actinomycetes</taxon>
        <taxon>Acidothermales</taxon>
        <taxon>Acidothermaceae</taxon>
        <taxon>Acidothermus</taxon>
    </lineage>
</organism>
<dbReference type="InterPro" id="IPR011576">
    <property type="entry name" value="Pyridox_Oxase_N"/>
</dbReference>
<dbReference type="NCBIfam" id="TIGR03618">
    <property type="entry name" value="Rv1155_F420"/>
    <property type="match status" value="1"/>
</dbReference>